<dbReference type="InterPro" id="IPR000340">
    <property type="entry name" value="Dual-sp_phosphatase_cat-dom"/>
</dbReference>
<dbReference type="EMBL" id="AEYI02001521">
    <property type="protein sequence ID" value="KFG36388.1"/>
    <property type="molecule type" value="Genomic_DNA"/>
</dbReference>
<comment type="similarity">
    <text evidence="1">Belongs to the protein-tyrosine phosphatase family. Non-receptor class dual specificity subfamily.</text>
</comment>
<evidence type="ECO:0000313" key="7">
    <source>
        <dbReference type="Proteomes" id="UP000028828"/>
    </source>
</evidence>
<reference evidence="6 7" key="1">
    <citation type="submission" date="2014-03" db="EMBL/GenBank/DDBJ databases">
        <authorList>
            <person name="Sibley D."/>
            <person name="Venepally P."/>
            <person name="Karamycheva S."/>
            <person name="Hadjithomas M."/>
            <person name="Khan A."/>
            <person name="Brunk B."/>
            <person name="Roos D."/>
            <person name="Caler E."/>
            <person name="Lorenzi H."/>
        </authorList>
    </citation>
    <scope>NUCLEOTIDE SEQUENCE [LARGE SCALE GENOMIC DNA]</scope>
    <source>
        <strain evidence="7">p89</strain>
    </source>
</reference>
<dbReference type="PROSITE" id="PS50056">
    <property type="entry name" value="TYR_PHOSPHATASE_2"/>
    <property type="match status" value="1"/>
</dbReference>
<sequence length="356" mass="38873">MEVAVSSSGPSSLRPVSVYHGGASGSEDKKLWIWLPYISALSRNGFGTSNNSQLASRGSLRPSVASMQSASSAVGGSLPGVSSSVNTSADETWETVRNMVVGRPVTLQSAERIRAGSAPASSLMPKCPTDIYPPGLVPTLTKGSLFVGSLKHALDENLLLKFNVKLVVTVAWPYGSWPLQQRVLYSRLGISHINHPLLDSPSQELDFSRLSLARIHSYLARGVTVLVHCEKGISRSVSLCAAYLIVYHGHTTMSALEAIRKYRPIARPNPGFFVQLQRLESNHHTVTASFQNSSNSPSRRSPSRVDWPHFHCFPTFSFPCRPEGSCVGSKEERIMLMRQGTKEKVLQSGKRAEMEL</sequence>
<evidence type="ECO:0000259" key="4">
    <source>
        <dbReference type="PROSITE" id="PS50054"/>
    </source>
</evidence>
<dbReference type="InterPro" id="IPR029021">
    <property type="entry name" value="Prot-tyrosine_phosphatase-like"/>
</dbReference>
<dbReference type="AlphaFoldDB" id="A0A086JW70"/>
<dbReference type="SMART" id="SM00195">
    <property type="entry name" value="DSPc"/>
    <property type="match status" value="1"/>
</dbReference>
<dbReference type="PANTHER" id="PTHR45961">
    <property type="entry name" value="IP21249P"/>
    <property type="match status" value="1"/>
</dbReference>
<dbReference type="GO" id="GO:0004722">
    <property type="term" value="F:protein serine/threonine phosphatase activity"/>
    <property type="evidence" value="ECO:0007669"/>
    <property type="project" value="UniProtKB-EC"/>
</dbReference>
<dbReference type="SUPFAM" id="SSF52799">
    <property type="entry name" value="(Phosphotyrosine protein) phosphatases II"/>
    <property type="match status" value="1"/>
</dbReference>
<dbReference type="EC" id="3.1.3.16" evidence="6"/>
<evidence type="ECO:0000256" key="1">
    <source>
        <dbReference type="ARBA" id="ARBA00008601"/>
    </source>
</evidence>
<gene>
    <name evidence="6" type="ORF">TGP89_221590</name>
</gene>
<name>A0A086JW70_TOXGO</name>
<dbReference type="PANTHER" id="PTHR45961:SF6">
    <property type="entry name" value="IP21249P"/>
    <property type="match status" value="1"/>
</dbReference>
<dbReference type="Pfam" id="PF00782">
    <property type="entry name" value="DSPc"/>
    <property type="match status" value="1"/>
</dbReference>
<feature type="domain" description="Tyrosine specific protein phosphatases" evidence="5">
    <location>
        <begin position="205"/>
        <end position="264"/>
    </location>
</feature>
<keyword evidence="3" id="KW-0904">Protein phosphatase</keyword>
<comment type="caution">
    <text evidence="6">The sequence shown here is derived from an EMBL/GenBank/DDBJ whole genome shotgun (WGS) entry which is preliminary data.</text>
</comment>
<proteinExistence type="inferred from homology"/>
<evidence type="ECO:0000259" key="5">
    <source>
        <dbReference type="PROSITE" id="PS50056"/>
    </source>
</evidence>
<dbReference type="PROSITE" id="PS50054">
    <property type="entry name" value="TYR_PHOSPHATASE_DUAL"/>
    <property type="match status" value="1"/>
</dbReference>
<accession>A0A086JW70</accession>
<dbReference type="Gene3D" id="3.90.190.10">
    <property type="entry name" value="Protein tyrosine phosphatase superfamily"/>
    <property type="match status" value="1"/>
</dbReference>
<protein>
    <submittedName>
        <fullName evidence="6">Dual specificity phosphatase, catalytic domain-containing protein</fullName>
        <ecNumber evidence="6">3.1.3.16</ecNumber>
    </submittedName>
</protein>
<organism evidence="6 7">
    <name type="scientific">Toxoplasma gondii p89</name>
    <dbReference type="NCBI Taxonomy" id="943119"/>
    <lineage>
        <taxon>Eukaryota</taxon>
        <taxon>Sar</taxon>
        <taxon>Alveolata</taxon>
        <taxon>Apicomplexa</taxon>
        <taxon>Conoidasida</taxon>
        <taxon>Coccidia</taxon>
        <taxon>Eucoccidiorida</taxon>
        <taxon>Eimeriorina</taxon>
        <taxon>Sarcocystidae</taxon>
        <taxon>Toxoplasma</taxon>
    </lineage>
</organism>
<dbReference type="OrthoDB" id="2017893at2759"/>
<dbReference type="InterPro" id="IPR000387">
    <property type="entry name" value="Tyr_Pase_dom"/>
</dbReference>
<dbReference type="CDD" id="cd14514">
    <property type="entry name" value="DUSP14-like"/>
    <property type="match status" value="1"/>
</dbReference>
<dbReference type="Proteomes" id="UP000028828">
    <property type="component" value="Unassembled WGS sequence"/>
</dbReference>
<evidence type="ECO:0000256" key="3">
    <source>
        <dbReference type="ARBA" id="ARBA00022912"/>
    </source>
</evidence>
<dbReference type="InterPro" id="IPR052103">
    <property type="entry name" value="Dual_spec_Phospatases"/>
</dbReference>
<feature type="domain" description="Tyrosine-protein phosphatase" evidence="4">
    <location>
        <begin position="137"/>
        <end position="285"/>
    </location>
</feature>
<evidence type="ECO:0000313" key="6">
    <source>
        <dbReference type="EMBL" id="KFG36388.1"/>
    </source>
</evidence>
<dbReference type="VEuPathDB" id="ToxoDB:TGP89_221590"/>
<keyword evidence="2 6" id="KW-0378">Hydrolase</keyword>
<evidence type="ECO:0000256" key="2">
    <source>
        <dbReference type="ARBA" id="ARBA00022801"/>
    </source>
</evidence>
<dbReference type="InterPro" id="IPR020422">
    <property type="entry name" value="TYR_PHOSPHATASE_DUAL_dom"/>
</dbReference>